<keyword evidence="3" id="KW-1185">Reference proteome</keyword>
<feature type="domain" description="Integrase catalytic" evidence="1">
    <location>
        <begin position="61"/>
        <end position="149"/>
    </location>
</feature>
<evidence type="ECO:0000313" key="2">
    <source>
        <dbReference type="EMBL" id="KAG6652064.1"/>
    </source>
</evidence>
<dbReference type="PROSITE" id="PS50994">
    <property type="entry name" value="INTEGRASE"/>
    <property type="match status" value="1"/>
</dbReference>
<protein>
    <recommendedName>
        <fullName evidence="1">Integrase catalytic domain-containing protein</fullName>
    </recommendedName>
</protein>
<accession>A0A8T1QCU1</accession>
<evidence type="ECO:0000259" key="1">
    <source>
        <dbReference type="PROSITE" id="PS50994"/>
    </source>
</evidence>
<dbReference type="GO" id="GO:0015074">
    <property type="term" value="P:DNA integration"/>
    <property type="evidence" value="ECO:0007669"/>
    <property type="project" value="InterPro"/>
</dbReference>
<dbReference type="InterPro" id="IPR001584">
    <property type="entry name" value="Integrase_cat-core"/>
</dbReference>
<dbReference type="AlphaFoldDB" id="A0A8T1QCU1"/>
<dbReference type="PANTHER" id="PTHR35046:SF18">
    <property type="entry name" value="RNA-DIRECTED DNA POLYMERASE"/>
    <property type="match status" value="1"/>
</dbReference>
<comment type="caution">
    <text evidence="2">The sequence shown here is derived from an EMBL/GenBank/DDBJ whole genome shotgun (WGS) entry which is preliminary data.</text>
</comment>
<organism evidence="2 3">
    <name type="scientific">Carya illinoinensis</name>
    <name type="common">Pecan</name>
    <dbReference type="NCBI Taxonomy" id="32201"/>
    <lineage>
        <taxon>Eukaryota</taxon>
        <taxon>Viridiplantae</taxon>
        <taxon>Streptophyta</taxon>
        <taxon>Embryophyta</taxon>
        <taxon>Tracheophyta</taxon>
        <taxon>Spermatophyta</taxon>
        <taxon>Magnoliopsida</taxon>
        <taxon>eudicotyledons</taxon>
        <taxon>Gunneridae</taxon>
        <taxon>Pentapetalae</taxon>
        <taxon>rosids</taxon>
        <taxon>fabids</taxon>
        <taxon>Fagales</taxon>
        <taxon>Juglandaceae</taxon>
        <taxon>Carya</taxon>
    </lineage>
</organism>
<reference evidence="2" key="1">
    <citation type="submission" date="2020-12" db="EMBL/GenBank/DDBJ databases">
        <title>WGS assembly of Carya illinoinensis cv. Pawnee.</title>
        <authorList>
            <person name="Platts A."/>
            <person name="Shu S."/>
            <person name="Wright S."/>
            <person name="Barry K."/>
            <person name="Edger P."/>
            <person name="Pires J.C."/>
            <person name="Schmutz J."/>
        </authorList>
    </citation>
    <scope>NUCLEOTIDE SEQUENCE</scope>
    <source>
        <tissue evidence="2">Leaf</tissue>
    </source>
</reference>
<proteinExistence type="predicted"/>
<evidence type="ECO:0000313" key="3">
    <source>
        <dbReference type="Proteomes" id="UP000811609"/>
    </source>
</evidence>
<name>A0A8T1QCU1_CARIL</name>
<sequence>MTILKLGMLVTRKHSRRLARSFIGKGGERANIWTLVRECAVCQTTKHETVKSAGLLQLLSIPHSPLLDIVMDFIGLPHSNGFSIILSMIDRLTKFAHFFSLSHPSTAVKVAQTFFLGVFKLHGMPKSIVFDKDPIAQPITHNLIGKLRA</sequence>
<dbReference type="PANTHER" id="PTHR35046">
    <property type="entry name" value="ZINC KNUCKLE (CCHC-TYPE) FAMILY PROTEIN"/>
    <property type="match status" value="1"/>
</dbReference>
<dbReference type="EMBL" id="CM031814">
    <property type="protein sequence ID" value="KAG6652064.1"/>
    <property type="molecule type" value="Genomic_DNA"/>
</dbReference>
<gene>
    <name evidence="2" type="ORF">CIPAW_06G157500</name>
</gene>
<dbReference type="Proteomes" id="UP000811609">
    <property type="component" value="Chromosome 6"/>
</dbReference>